<sequence length="229" mass="26025">MSDFFRFPSTPHLFSAAGAKLPRDDKLMSAQALNELLAGEVTVEEKLDGANLGISIDSQGAIRVQNRGTYLVPPFSGQFDRLGQWLRQHEDHLFDVLSGNIDLILFGEWCAARHSLEYGGLPDWWLLFDVYDRSVGRFWSVTERDTLAGRLGVAVVPCLFRGRVTCARLEAFLETQPSHYRDGPMEGVVVRSDDGVWLRARGKLVRADFSQAIEEHWRSRAIEWNRIKF</sequence>
<dbReference type="RefSeq" id="WP_060755221.1">
    <property type="nucleotide sequence ID" value="NZ_LRMR01000022.1"/>
</dbReference>
<evidence type="ECO:0000313" key="2">
    <source>
        <dbReference type="EMBL" id="KWU49770.1"/>
    </source>
</evidence>
<dbReference type="PANTHER" id="PTHR43883:SF1">
    <property type="entry name" value="GLUCONOKINASE"/>
    <property type="match status" value="1"/>
</dbReference>
<protein>
    <submittedName>
        <fullName evidence="2">DNA ligase</fullName>
    </submittedName>
</protein>
<dbReference type="Pfam" id="PF09414">
    <property type="entry name" value="RNA_ligase"/>
    <property type="match status" value="1"/>
</dbReference>
<dbReference type="PANTHER" id="PTHR43883">
    <property type="entry name" value="SLR0207 PROTEIN"/>
    <property type="match status" value="1"/>
</dbReference>
<comment type="caution">
    <text evidence="2">The sequence shown here is derived from an EMBL/GenBank/DDBJ whole genome shotgun (WGS) entry which is preliminary data.</text>
</comment>
<dbReference type="SUPFAM" id="SSF56091">
    <property type="entry name" value="DNA ligase/mRNA capping enzyme, catalytic domain"/>
    <property type="match status" value="1"/>
</dbReference>
<gene>
    <name evidence="2" type="ORF">AWV77_16140</name>
</gene>
<keyword evidence="2" id="KW-0436">Ligase</keyword>
<dbReference type="EMBL" id="LRMR01000022">
    <property type="protein sequence ID" value="KWU49770.1"/>
    <property type="molecule type" value="Genomic_DNA"/>
</dbReference>
<organism evidence="2 3">
    <name type="scientific">Pseudomonas palleroniana</name>
    <dbReference type="NCBI Taxonomy" id="191390"/>
    <lineage>
        <taxon>Bacteria</taxon>
        <taxon>Pseudomonadati</taxon>
        <taxon>Pseudomonadota</taxon>
        <taxon>Gammaproteobacteria</taxon>
        <taxon>Pseudomonadales</taxon>
        <taxon>Pseudomonadaceae</taxon>
        <taxon>Pseudomonas</taxon>
    </lineage>
</organism>
<reference evidence="3" key="1">
    <citation type="submission" date="2016-01" db="EMBL/GenBank/DDBJ databases">
        <authorList>
            <person name="Gamez R.M."/>
            <person name="Rodriguez F."/>
            <person name="Bernal J.F."/>
            <person name="Agarwala R."/>
            <person name="Landsman D."/>
            <person name="Marino-Ramirez L."/>
        </authorList>
    </citation>
    <scope>NUCLEOTIDE SEQUENCE [LARGE SCALE GENOMIC DNA]</scope>
    <source>
        <strain evidence="3">Ps006</strain>
    </source>
</reference>
<dbReference type="AlphaFoldDB" id="A0A0X7K4S5"/>
<dbReference type="InterPro" id="IPR021122">
    <property type="entry name" value="RNA_ligase_dom_REL/Rnl2"/>
</dbReference>
<dbReference type="Gene3D" id="3.30.470.30">
    <property type="entry name" value="DNA ligase/mRNA capping enzyme"/>
    <property type="match status" value="1"/>
</dbReference>
<dbReference type="GO" id="GO:0016874">
    <property type="term" value="F:ligase activity"/>
    <property type="evidence" value="ECO:0007669"/>
    <property type="project" value="UniProtKB-KW"/>
</dbReference>
<accession>A0A0X7K4S5</accession>
<name>A0A0X7K4S5_9PSED</name>
<dbReference type="Proteomes" id="UP000067111">
    <property type="component" value="Unassembled WGS sequence"/>
</dbReference>
<evidence type="ECO:0000313" key="3">
    <source>
        <dbReference type="Proteomes" id="UP000067111"/>
    </source>
</evidence>
<dbReference type="OrthoDB" id="255834at2"/>
<dbReference type="InterPro" id="IPR052732">
    <property type="entry name" value="Cell-binding_unc_protein"/>
</dbReference>
<proteinExistence type="predicted"/>
<evidence type="ECO:0000259" key="1">
    <source>
        <dbReference type="Pfam" id="PF09414"/>
    </source>
</evidence>
<feature type="domain" description="RNA ligase" evidence="1">
    <location>
        <begin position="40"/>
        <end position="196"/>
    </location>
</feature>